<feature type="region of interest" description="Disordered" evidence="1">
    <location>
        <begin position="1"/>
        <end position="54"/>
    </location>
</feature>
<gene>
    <name evidence="2" type="ORF">BBBOND_0403390</name>
</gene>
<feature type="compositionally biased region" description="Low complexity" evidence="1">
    <location>
        <begin position="189"/>
        <end position="211"/>
    </location>
</feature>
<dbReference type="RefSeq" id="XP_012770037.1">
    <property type="nucleotide sequence ID" value="XM_012914583.1"/>
</dbReference>
<keyword evidence="3" id="KW-1185">Reference proteome</keyword>
<evidence type="ECO:0000313" key="2">
    <source>
        <dbReference type="EMBL" id="CDR97851.1"/>
    </source>
</evidence>
<organism evidence="2 3">
    <name type="scientific">Babesia bigemina</name>
    <dbReference type="NCBI Taxonomy" id="5866"/>
    <lineage>
        <taxon>Eukaryota</taxon>
        <taxon>Sar</taxon>
        <taxon>Alveolata</taxon>
        <taxon>Apicomplexa</taxon>
        <taxon>Aconoidasida</taxon>
        <taxon>Piroplasmida</taxon>
        <taxon>Babesiidae</taxon>
        <taxon>Babesia</taxon>
    </lineage>
</organism>
<proteinExistence type="predicted"/>
<dbReference type="EMBL" id="LK391710">
    <property type="protein sequence ID" value="CDR97851.1"/>
    <property type="molecule type" value="Genomic_DNA"/>
</dbReference>
<feature type="compositionally biased region" description="Basic and acidic residues" evidence="1">
    <location>
        <begin position="161"/>
        <end position="177"/>
    </location>
</feature>
<sequence length="229" mass="24536">METSKKNHSQAQGSRDAGQKNEASPAAPSTSTSNSGSKRSGSGSHNQKNEAVEPLRGPDAFKYIGGTACTLYTRPHVHAVQVQIDLTTGERIKGELFYADVQRTPTIIIKGNQERNGHHLYIVHAQSIARLEALGPLNSSIDDIPRITPEQLAEARATLARFDEEVNPKKGHNEGHSKGNYNKKWHSRSSGQNSSQGGNANNNSQGQGNQGKAAYTASANAEAGRKSAN</sequence>
<feature type="region of interest" description="Disordered" evidence="1">
    <location>
        <begin position="161"/>
        <end position="229"/>
    </location>
</feature>
<dbReference type="KEGG" id="bbig:BBBOND_0403390"/>
<feature type="compositionally biased region" description="Low complexity" evidence="1">
    <location>
        <begin position="23"/>
        <end position="44"/>
    </location>
</feature>
<accession>A0A061DB09</accession>
<feature type="compositionally biased region" description="Polar residues" evidence="1">
    <location>
        <begin position="1"/>
        <end position="13"/>
    </location>
</feature>
<dbReference type="Proteomes" id="UP000033188">
    <property type="component" value="Chromosome 4"/>
</dbReference>
<dbReference type="OMA" id="ERNGHHL"/>
<protein>
    <submittedName>
        <fullName evidence="2">Uncharacterized protein</fullName>
    </submittedName>
</protein>
<evidence type="ECO:0000313" key="3">
    <source>
        <dbReference type="Proteomes" id="UP000033188"/>
    </source>
</evidence>
<dbReference type="OrthoDB" id="359783at2759"/>
<name>A0A061DB09_BABBI</name>
<dbReference type="AlphaFoldDB" id="A0A061DB09"/>
<evidence type="ECO:0000256" key="1">
    <source>
        <dbReference type="SAM" id="MobiDB-lite"/>
    </source>
</evidence>
<reference evidence="3" key="1">
    <citation type="journal article" date="2014" name="Nucleic Acids Res.">
        <title>The evolutionary dynamics of variant antigen genes in Babesia reveal a history of genomic innovation underlying host-parasite interaction.</title>
        <authorList>
            <person name="Jackson A.P."/>
            <person name="Otto T.D."/>
            <person name="Darby A."/>
            <person name="Ramaprasad A."/>
            <person name="Xia D."/>
            <person name="Echaide I.E."/>
            <person name="Farber M."/>
            <person name="Gahlot S."/>
            <person name="Gamble J."/>
            <person name="Gupta D."/>
            <person name="Gupta Y."/>
            <person name="Jackson L."/>
            <person name="Malandrin L."/>
            <person name="Malas T.B."/>
            <person name="Moussa E."/>
            <person name="Nair M."/>
            <person name="Reid A.J."/>
            <person name="Sanders M."/>
            <person name="Sharma J."/>
            <person name="Tracey A."/>
            <person name="Quail M.A."/>
            <person name="Weir W."/>
            <person name="Wastling J.M."/>
            <person name="Hall N."/>
            <person name="Willadsen P."/>
            <person name="Lingelbach K."/>
            <person name="Shiels B."/>
            <person name="Tait A."/>
            <person name="Berriman M."/>
            <person name="Allred D.R."/>
            <person name="Pain A."/>
        </authorList>
    </citation>
    <scope>NUCLEOTIDE SEQUENCE [LARGE SCALE GENOMIC DNA]</scope>
    <source>
        <strain evidence="3">Bond</strain>
    </source>
</reference>
<dbReference type="GeneID" id="24566392"/>
<dbReference type="VEuPathDB" id="PiroplasmaDB:BBBOND_0403390"/>